<dbReference type="Pfam" id="PF14028">
    <property type="entry name" value="Lant_dehydr_C"/>
    <property type="match status" value="1"/>
</dbReference>
<protein>
    <submittedName>
        <fullName evidence="3">Thiopeptide-type bacteriocin biosynthesis domain-containing protein</fullName>
    </submittedName>
</protein>
<sequence>MPRNIESFDFFLLRAPSLPLKVIQQINANNGMTQLDGALQATLANYPEVLQAISFANRELYNTYLDWLRNGHELDEKLLLTLYKYIARMATRPTPFGCFAGVSIGILDDKPTALRLKGEAEIHMRLSIDYLADKISPLLKDDRTLEDITFYTNNSISTASNYFSYIRYEYIADKKSFFQIRLKKNPLLNVLHDHAKEGRTFKELLLFLQSFDIAHEQAAAYLLRLIANQFLIWEFEPTVLGVDYSAWLKSKLMTAKGIGKELKALLASLPTSTLDMHINKLPQDAVLMADKKLIPEKACLNRSVIRIISNELNALYPLFKSSIPPDLQLFIKRFKARYDMMEVSLLEVLDGDLGIGYGDLEDQYKNEHPLIRELSMRIDTKNITVALEELLIANSLGYGSGQIDLEKMYKTLERPLEEVTVAPTFYAIGNLLANTSEELDKGNFSFNLTACSGSSAVNLMSRFAYMDQDLKKSLQRCAAYEESCFENAVLADIVHVPENRLANILQRPALYNYQISLLAHGAVSDEKQIPLTDLYISVRNNVVILFSKKLQKRVIPRLSCAHNFKMGISIYRFLCDLQYQDSPFAIHWAWDRFKETPFLPRIYYRHIILSRARWFVKKIDYNEISINKLQAEMALPDEILIAEGDNELYINLRTDWGIKLLRDKLVMGDVVLYEFFAHNNAVLLDKKENAYINELIIPFKSVVGRPKQLEAKPIGEQQIKRSFILGSEWIYVKLYCTQKTADEMLVNALLTLAEKLVGDRLIMKWFFTRYYDPDFHIRLRFLVCKKNKRFFGKIQGILHATFEQLIAERKIWKVQYDTYVRELERYGSVNMELCESIFYIDSVAVLNLLKRLDREDHTTRWLLALRATHQLLDIFGIDMHERFELTEAWSLALGKEFDLNKNQKKQLNLNYRYSAMSIETLLNESNRNDLGGFEDIFETRYTKIVLLLQQRKIKKIEVMGLLGSLCHMHLNRLFFSDQRANEMVIYAYLAKYYRSKLARTSKQASVYEKATVEWENNLMVVH</sequence>
<reference evidence="4" key="1">
    <citation type="submission" date="2016-10" db="EMBL/GenBank/DDBJ databases">
        <authorList>
            <person name="Varghese N."/>
            <person name="Submissions S."/>
        </authorList>
    </citation>
    <scope>NUCLEOTIDE SEQUENCE [LARGE SCALE GENOMIC DNA]</scope>
    <source>
        <strain evidence="4">DSM 18733</strain>
    </source>
</reference>
<dbReference type="Proteomes" id="UP000199421">
    <property type="component" value="Unassembled WGS sequence"/>
</dbReference>
<gene>
    <name evidence="3" type="ORF">SAMN05661044_00092</name>
</gene>
<dbReference type="STRING" id="407022.SAMN05661044_00092"/>
<name>A0A1H7GPJ7_OLID1</name>
<feature type="domain" description="Lantibiotic dehydratase N-terminal" evidence="1">
    <location>
        <begin position="47"/>
        <end position="661"/>
    </location>
</feature>
<dbReference type="OrthoDB" id="1273722at2"/>
<proteinExistence type="predicted"/>
<evidence type="ECO:0000259" key="2">
    <source>
        <dbReference type="Pfam" id="PF14028"/>
    </source>
</evidence>
<accession>A0A1H7GPJ7</accession>
<feature type="domain" description="Thiopeptide-type bacteriocin biosynthesis" evidence="2">
    <location>
        <begin position="729"/>
        <end position="993"/>
    </location>
</feature>
<evidence type="ECO:0000313" key="3">
    <source>
        <dbReference type="EMBL" id="SEK37785.1"/>
    </source>
</evidence>
<dbReference type="EMBL" id="FOAF01000001">
    <property type="protein sequence ID" value="SEK37785.1"/>
    <property type="molecule type" value="Genomic_DNA"/>
</dbReference>
<dbReference type="InterPro" id="IPR006827">
    <property type="entry name" value="Lant_deHydtase_N"/>
</dbReference>
<dbReference type="RefSeq" id="WP_093316513.1">
    <property type="nucleotide sequence ID" value="NZ_FOAF01000001.1"/>
</dbReference>
<dbReference type="NCBIfam" id="TIGR03891">
    <property type="entry name" value="thiopep_ocin"/>
    <property type="match status" value="1"/>
</dbReference>
<keyword evidence="4" id="KW-1185">Reference proteome</keyword>
<evidence type="ECO:0000313" key="4">
    <source>
        <dbReference type="Proteomes" id="UP000199421"/>
    </source>
</evidence>
<evidence type="ECO:0000259" key="1">
    <source>
        <dbReference type="Pfam" id="PF04738"/>
    </source>
</evidence>
<dbReference type="InterPro" id="IPR023809">
    <property type="entry name" value="Thiopep_bacteriocin_synth_dom"/>
</dbReference>
<dbReference type="AlphaFoldDB" id="A0A1H7GPJ7"/>
<dbReference type="Pfam" id="PF04738">
    <property type="entry name" value="Lant_dehydr_N"/>
    <property type="match status" value="1"/>
</dbReference>
<organism evidence="3 4">
    <name type="scientific">Olivibacter domesticus</name>
    <name type="common">Pseudosphingobacterium domesticum</name>
    <dbReference type="NCBI Taxonomy" id="407022"/>
    <lineage>
        <taxon>Bacteria</taxon>
        <taxon>Pseudomonadati</taxon>
        <taxon>Bacteroidota</taxon>
        <taxon>Sphingobacteriia</taxon>
        <taxon>Sphingobacteriales</taxon>
        <taxon>Sphingobacteriaceae</taxon>
        <taxon>Olivibacter</taxon>
    </lineage>
</organism>